<dbReference type="NCBIfam" id="NF047336">
    <property type="entry name" value="conj_memb_RcgA"/>
    <property type="match status" value="1"/>
</dbReference>
<dbReference type="InterPro" id="IPR058114">
    <property type="entry name" value="RcgA-like"/>
</dbReference>
<comment type="caution">
    <text evidence="3">The sequence shown here is derived from an EMBL/GenBank/DDBJ whole genome shotgun (WGS) entry which is preliminary data.</text>
</comment>
<evidence type="ECO:0000313" key="3">
    <source>
        <dbReference type="EMBL" id="MDQ0457671.1"/>
    </source>
</evidence>
<dbReference type="EMBL" id="JAUSWH010000017">
    <property type="protein sequence ID" value="MDQ0457671.1"/>
    <property type="molecule type" value="Genomic_DNA"/>
</dbReference>
<keyword evidence="4" id="KW-1185">Reference proteome</keyword>
<keyword evidence="2" id="KW-0812">Transmembrane</keyword>
<feature type="region of interest" description="Disordered" evidence="1">
    <location>
        <begin position="120"/>
        <end position="144"/>
    </location>
</feature>
<feature type="transmembrane region" description="Helical" evidence="2">
    <location>
        <begin position="229"/>
        <end position="251"/>
    </location>
</feature>
<evidence type="ECO:0000256" key="2">
    <source>
        <dbReference type="SAM" id="Phobius"/>
    </source>
</evidence>
<accession>A0ABU0IKA0</accession>
<keyword evidence="2" id="KW-1133">Transmembrane helix</keyword>
<feature type="transmembrane region" description="Helical" evidence="2">
    <location>
        <begin position="484"/>
        <end position="501"/>
    </location>
</feature>
<keyword evidence="2" id="KW-0472">Membrane</keyword>
<organism evidence="3 4">
    <name type="scientific">Rhizobium paknamense</name>
    <dbReference type="NCBI Taxonomy" id="1206817"/>
    <lineage>
        <taxon>Bacteria</taxon>
        <taxon>Pseudomonadati</taxon>
        <taxon>Pseudomonadota</taxon>
        <taxon>Alphaproteobacteria</taxon>
        <taxon>Hyphomicrobiales</taxon>
        <taxon>Rhizobiaceae</taxon>
        <taxon>Rhizobium/Agrobacterium group</taxon>
        <taxon>Rhizobium</taxon>
    </lineage>
</organism>
<proteinExistence type="predicted"/>
<feature type="transmembrane region" description="Helical" evidence="2">
    <location>
        <begin position="507"/>
        <end position="527"/>
    </location>
</feature>
<reference evidence="3 4" key="1">
    <citation type="submission" date="2023-07" db="EMBL/GenBank/DDBJ databases">
        <title>Genomic Encyclopedia of Type Strains, Phase IV (KMG-IV): sequencing the most valuable type-strain genomes for metagenomic binning, comparative biology and taxonomic classification.</title>
        <authorList>
            <person name="Goeker M."/>
        </authorList>
    </citation>
    <scope>NUCLEOTIDE SEQUENCE [LARGE SCALE GENOMIC DNA]</scope>
    <source>
        <strain evidence="3 4">DSM 100301</strain>
    </source>
</reference>
<evidence type="ECO:0000256" key="1">
    <source>
        <dbReference type="SAM" id="MobiDB-lite"/>
    </source>
</evidence>
<evidence type="ECO:0000313" key="4">
    <source>
        <dbReference type="Proteomes" id="UP001235269"/>
    </source>
</evidence>
<feature type="transmembrane region" description="Helical" evidence="2">
    <location>
        <begin position="454"/>
        <end position="472"/>
    </location>
</feature>
<protein>
    <recommendedName>
        <fullName evidence="5">Transmembrane protein</fullName>
    </recommendedName>
</protein>
<dbReference type="Proteomes" id="UP001235269">
    <property type="component" value="Unassembled WGS sequence"/>
</dbReference>
<evidence type="ECO:0008006" key="5">
    <source>
        <dbReference type="Google" id="ProtNLM"/>
    </source>
</evidence>
<name>A0ABU0IKA0_9HYPH</name>
<feature type="transmembrane region" description="Helical" evidence="2">
    <location>
        <begin position="282"/>
        <end position="302"/>
    </location>
</feature>
<gene>
    <name evidence="3" type="ORF">QO005_004029</name>
</gene>
<feature type="transmembrane region" description="Helical" evidence="2">
    <location>
        <begin position="188"/>
        <end position="209"/>
    </location>
</feature>
<sequence>MGCKSLEKNGKIFVPPPADGSDFKELFKKMAAAGAGRPLGEDGFPQGPWTPELLADAISKIDANRVGVDLRTVQLWFQENDKGISPANIRWLARIFGCDDREATNDWLNELSSAQARLTARRRDQKKTGGSTATALRVPDTSAPEKNQVPLTPVVSVDLQTMPAVRPRGLAFKTEAIFSHGSHLNLPAWIFAGSSALGFLSYILGIHSITYVRADGIEKQVGFLWAPNWTFLFMVLLPLFFAVVIELLGFWKHDGRLRLLAEADRVRSGDAWTLHLQANSQTYWAVFLICILFAGVVQWIGVQLIPLLEQAQDFAPSWGTIGIIRPDILSTPAAIVFTALAYLYMSTSFYLLFAGLILLHTIIHDLWKLKRGTELLGEQRAWPDTSEIGLRIMLGVFRCSVLVVLAAICMKAQSAYLASQGPDFVTWLVRDVWAALADYDDGDRTFDYIMPTHYSSLLVVLSTCSVFVYGAIRLGDDRRLRSPLWKMSAVIGLLFVSYMLIDAFDGFSVLLIVTALIATYGLFDPAFEPAWRAREIRGDSRVS</sequence>
<feature type="transmembrane region" description="Helical" evidence="2">
    <location>
        <begin position="388"/>
        <end position="408"/>
    </location>
</feature>
<feature type="transmembrane region" description="Helical" evidence="2">
    <location>
        <begin position="349"/>
        <end position="367"/>
    </location>
</feature>